<reference evidence="1 2" key="1">
    <citation type="journal article" date="2013" name="Genome Biol. Evol.">
        <title>Genomes of Stigonematalean cyanobacteria (subsection V) and the evolution of oxygenic photosynthesis from prokaryotes to plastids.</title>
        <authorList>
            <person name="Dagan T."/>
            <person name="Roettger M."/>
            <person name="Stucken K."/>
            <person name="Landan G."/>
            <person name="Koch R."/>
            <person name="Major P."/>
            <person name="Gould S.B."/>
            <person name="Goremykin V.V."/>
            <person name="Rippka R."/>
            <person name="Tandeau de Marsac N."/>
            <person name="Gugger M."/>
            <person name="Lockhart P.J."/>
            <person name="Allen J.F."/>
            <person name="Brune I."/>
            <person name="Maus I."/>
            <person name="Puhler A."/>
            <person name="Martin W.F."/>
        </authorList>
    </citation>
    <scope>NUCLEOTIDE SEQUENCE [LARGE SCALE GENOMIC DNA]</scope>
    <source>
        <strain evidence="1 2">PCC 7110</strain>
    </source>
</reference>
<name>A0A139X4J6_9CYAN</name>
<comment type="caution">
    <text evidence="1">The sequence shown here is derived from an EMBL/GenBank/DDBJ whole genome shotgun (WGS) entry which is preliminary data.</text>
</comment>
<dbReference type="AlphaFoldDB" id="A0A139X4J6"/>
<proteinExistence type="predicted"/>
<sequence length="65" mass="7204">MSDLEAQIRNESRTAAQLSQEALSAFAVKNFAQGKALMKKAVEAGRNCQKLIEQYNQMVEATSQK</sequence>
<protein>
    <submittedName>
        <fullName evidence="1">Uncharacterized protein</fullName>
    </submittedName>
</protein>
<dbReference type="STRING" id="128403.WA1_30150"/>
<keyword evidence="2" id="KW-1185">Reference proteome</keyword>
<dbReference type="EMBL" id="ANNX02000033">
    <property type="protein sequence ID" value="KYC39608.1"/>
    <property type="molecule type" value="Genomic_DNA"/>
</dbReference>
<evidence type="ECO:0000313" key="1">
    <source>
        <dbReference type="EMBL" id="KYC39608.1"/>
    </source>
</evidence>
<accession>A0A139X4J6</accession>
<dbReference type="Proteomes" id="UP000076925">
    <property type="component" value="Unassembled WGS sequence"/>
</dbReference>
<dbReference type="OrthoDB" id="583711at2"/>
<organism evidence="1 2">
    <name type="scientific">Scytonema hofmannii PCC 7110</name>
    <dbReference type="NCBI Taxonomy" id="128403"/>
    <lineage>
        <taxon>Bacteria</taxon>
        <taxon>Bacillati</taxon>
        <taxon>Cyanobacteriota</taxon>
        <taxon>Cyanophyceae</taxon>
        <taxon>Nostocales</taxon>
        <taxon>Scytonemataceae</taxon>
        <taxon>Scytonema</taxon>
    </lineage>
</organism>
<dbReference type="RefSeq" id="WP_017740610.1">
    <property type="nucleotide sequence ID" value="NZ_KQ976354.1"/>
</dbReference>
<gene>
    <name evidence="1" type="ORF">WA1_30150</name>
</gene>
<evidence type="ECO:0000313" key="2">
    <source>
        <dbReference type="Proteomes" id="UP000076925"/>
    </source>
</evidence>